<feature type="domain" description="EamA" evidence="2">
    <location>
        <begin position="12"/>
        <end position="140"/>
    </location>
</feature>
<feature type="transmembrane region" description="Helical" evidence="1">
    <location>
        <begin position="69"/>
        <end position="87"/>
    </location>
</feature>
<accession>A0A382QRS1</accession>
<feature type="transmembrane region" description="Helical" evidence="1">
    <location>
        <begin position="99"/>
        <end position="118"/>
    </location>
</feature>
<evidence type="ECO:0000259" key="2">
    <source>
        <dbReference type="Pfam" id="PF00892"/>
    </source>
</evidence>
<organism evidence="3">
    <name type="scientific">marine metagenome</name>
    <dbReference type="NCBI Taxonomy" id="408172"/>
    <lineage>
        <taxon>unclassified sequences</taxon>
        <taxon>metagenomes</taxon>
        <taxon>ecological metagenomes</taxon>
    </lineage>
</organism>
<reference evidence="3" key="1">
    <citation type="submission" date="2018-05" db="EMBL/GenBank/DDBJ databases">
        <authorList>
            <person name="Lanie J.A."/>
            <person name="Ng W.-L."/>
            <person name="Kazmierczak K.M."/>
            <person name="Andrzejewski T.M."/>
            <person name="Davidsen T.M."/>
            <person name="Wayne K.J."/>
            <person name="Tettelin H."/>
            <person name="Glass J.I."/>
            <person name="Rusch D."/>
            <person name="Podicherti R."/>
            <person name="Tsui H.-C.T."/>
            <person name="Winkler M.E."/>
        </authorList>
    </citation>
    <scope>NUCLEOTIDE SEQUENCE</scope>
</reference>
<keyword evidence="1" id="KW-0812">Transmembrane</keyword>
<dbReference type="InterPro" id="IPR000620">
    <property type="entry name" value="EamA_dom"/>
</dbReference>
<dbReference type="GO" id="GO:0016020">
    <property type="term" value="C:membrane"/>
    <property type="evidence" value="ECO:0007669"/>
    <property type="project" value="InterPro"/>
</dbReference>
<feature type="transmembrane region" description="Helical" evidence="1">
    <location>
        <begin position="42"/>
        <end position="63"/>
    </location>
</feature>
<keyword evidence="1" id="KW-0472">Membrane</keyword>
<dbReference type="Pfam" id="PF00892">
    <property type="entry name" value="EamA"/>
    <property type="match status" value="1"/>
</dbReference>
<gene>
    <name evidence="3" type="ORF">METZ01_LOCUS341068</name>
</gene>
<protein>
    <recommendedName>
        <fullName evidence="2">EamA domain-containing protein</fullName>
    </recommendedName>
</protein>
<sequence length="157" mass="17009">MIVKPHGGVEPAMLFALLSAILTSSAMISMKSLSSTEAPTRIVFYFMLFGTLIMIPPAVLTWITPSLIQTGWLLFAGVLGVVGQEFLARAYDAGEVSIVAPFDFMRLPIAALFGFLVFSELPDAWSIAGTLTIISAAVYLLRRGQREQEKATAKPVK</sequence>
<evidence type="ECO:0000256" key="1">
    <source>
        <dbReference type="SAM" id="Phobius"/>
    </source>
</evidence>
<dbReference type="EMBL" id="UINC01116457">
    <property type="protein sequence ID" value="SVC88214.1"/>
    <property type="molecule type" value="Genomic_DNA"/>
</dbReference>
<feature type="transmembrane region" description="Helical" evidence="1">
    <location>
        <begin position="124"/>
        <end position="141"/>
    </location>
</feature>
<evidence type="ECO:0000313" key="3">
    <source>
        <dbReference type="EMBL" id="SVC88214.1"/>
    </source>
</evidence>
<name>A0A382QRS1_9ZZZZ</name>
<keyword evidence="1" id="KW-1133">Transmembrane helix</keyword>
<dbReference type="InterPro" id="IPR037185">
    <property type="entry name" value="EmrE-like"/>
</dbReference>
<feature type="transmembrane region" description="Helical" evidence="1">
    <location>
        <begin position="12"/>
        <end position="30"/>
    </location>
</feature>
<dbReference type="AlphaFoldDB" id="A0A382QRS1"/>
<proteinExistence type="predicted"/>
<dbReference type="SUPFAM" id="SSF103481">
    <property type="entry name" value="Multidrug resistance efflux transporter EmrE"/>
    <property type="match status" value="1"/>
</dbReference>